<protein>
    <submittedName>
        <fullName evidence="2">Diaminopimelate epimerase-like protein</fullName>
    </submittedName>
</protein>
<dbReference type="AlphaFoldDB" id="A0A319AGX2"/>
<gene>
    <name evidence="2" type="ORF">BP01DRAFT_356092</name>
</gene>
<dbReference type="Pfam" id="PF02567">
    <property type="entry name" value="PhzC-PhzF"/>
    <property type="match status" value="1"/>
</dbReference>
<dbReference type="GO" id="GO:0016853">
    <property type="term" value="F:isomerase activity"/>
    <property type="evidence" value="ECO:0007669"/>
    <property type="project" value="TreeGrafter"/>
</dbReference>
<dbReference type="SUPFAM" id="SSF54506">
    <property type="entry name" value="Diaminopimelate epimerase-like"/>
    <property type="match status" value="1"/>
</dbReference>
<dbReference type="RefSeq" id="XP_025431864.1">
    <property type="nucleotide sequence ID" value="XM_025574859.1"/>
</dbReference>
<evidence type="ECO:0000313" key="2">
    <source>
        <dbReference type="EMBL" id="PYH45882.1"/>
    </source>
</evidence>
<dbReference type="PANTHER" id="PTHR13774">
    <property type="entry name" value="PHENAZINE BIOSYNTHESIS PROTEIN"/>
    <property type="match status" value="1"/>
</dbReference>
<dbReference type="Gene3D" id="3.10.310.10">
    <property type="entry name" value="Diaminopimelate Epimerase, Chain A, domain 1"/>
    <property type="match status" value="2"/>
</dbReference>
<dbReference type="EMBL" id="KZ821229">
    <property type="protein sequence ID" value="PYH45882.1"/>
    <property type="molecule type" value="Genomic_DNA"/>
</dbReference>
<sequence length="307" mass="33314">MSLNYTLLDVFTTTRFQGNPLAIVRVPANQQPPLTQELKQKIAIEFNLSETIFLHEPAETDGSNLPIDTLAIDTFTPECELPFAGHPTIGTATYIFQNYPAAIAENLKALQTNRAGTIAVSRDPQTGLVRAALPIDFHLHQAQISSTTTPKAPGPFPVVSIAKGLSFVLAELPDTDALGAVQASVLEACVNPRMLDEGWNEGLIGTKYFVDLGRDEAGCRQLRTRMFISFEDPGTGSASTALACLLALREPRELGAGPFEFHVVQGVEMGRRNDIFVRVRRSEDGSEVVEALLQGRAIVVGEGRIML</sequence>
<reference evidence="2 3" key="1">
    <citation type="submission" date="2016-12" db="EMBL/GenBank/DDBJ databases">
        <title>The genomes of Aspergillus section Nigri reveals drivers in fungal speciation.</title>
        <authorList>
            <consortium name="DOE Joint Genome Institute"/>
            <person name="Vesth T.C."/>
            <person name="Nybo J."/>
            <person name="Theobald S."/>
            <person name="Brandl J."/>
            <person name="Frisvad J.C."/>
            <person name="Nielsen K.F."/>
            <person name="Lyhne E.K."/>
            <person name="Kogle M.E."/>
            <person name="Kuo A."/>
            <person name="Riley R."/>
            <person name="Clum A."/>
            <person name="Nolan M."/>
            <person name="Lipzen A."/>
            <person name="Salamov A."/>
            <person name="Henrissat B."/>
            <person name="Wiebenga A."/>
            <person name="De Vries R.P."/>
            <person name="Grigoriev I.V."/>
            <person name="Mortensen U.H."/>
            <person name="Andersen M.R."/>
            <person name="Baker S.E."/>
        </authorList>
    </citation>
    <scope>NUCLEOTIDE SEQUENCE [LARGE SCALE GENOMIC DNA]</scope>
    <source>
        <strain evidence="2 3">JOP 1030-1</strain>
    </source>
</reference>
<feature type="active site" evidence="1">
    <location>
        <position position="50"/>
    </location>
</feature>
<dbReference type="STRING" id="1450539.A0A319AGX2"/>
<dbReference type="Proteomes" id="UP000248349">
    <property type="component" value="Unassembled WGS sequence"/>
</dbReference>
<proteinExistence type="predicted"/>
<dbReference type="PIRSF" id="PIRSF016184">
    <property type="entry name" value="PhzC_PhzF"/>
    <property type="match status" value="1"/>
</dbReference>
<dbReference type="NCBIfam" id="TIGR00654">
    <property type="entry name" value="PhzF_family"/>
    <property type="match status" value="1"/>
</dbReference>
<organism evidence="2 3">
    <name type="scientific">Aspergillus saccharolyticus JOP 1030-1</name>
    <dbReference type="NCBI Taxonomy" id="1450539"/>
    <lineage>
        <taxon>Eukaryota</taxon>
        <taxon>Fungi</taxon>
        <taxon>Dikarya</taxon>
        <taxon>Ascomycota</taxon>
        <taxon>Pezizomycotina</taxon>
        <taxon>Eurotiomycetes</taxon>
        <taxon>Eurotiomycetidae</taxon>
        <taxon>Eurotiales</taxon>
        <taxon>Aspergillaceae</taxon>
        <taxon>Aspergillus</taxon>
        <taxon>Aspergillus subgen. Circumdati</taxon>
    </lineage>
</organism>
<dbReference type="GO" id="GO:0005737">
    <property type="term" value="C:cytoplasm"/>
    <property type="evidence" value="ECO:0007669"/>
    <property type="project" value="TreeGrafter"/>
</dbReference>
<dbReference type="PANTHER" id="PTHR13774:SF32">
    <property type="entry name" value="ANTISENSE-ENHANCING SEQUENCE 1"/>
    <property type="match status" value="1"/>
</dbReference>
<dbReference type="GeneID" id="37076087"/>
<keyword evidence="3" id="KW-1185">Reference proteome</keyword>
<name>A0A319AGX2_9EURO</name>
<evidence type="ECO:0000313" key="3">
    <source>
        <dbReference type="Proteomes" id="UP000248349"/>
    </source>
</evidence>
<dbReference type="InterPro" id="IPR003719">
    <property type="entry name" value="Phenazine_PhzF-like"/>
</dbReference>
<evidence type="ECO:0000256" key="1">
    <source>
        <dbReference type="PIRSR" id="PIRSR016184-1"/>
    </source>
</evidence>
<accession>A0A319AGX2</accession>
<dbReference type="OrthoDB" id="75169at2759"/>